<dbReference type="RefSeq" id="WP_168961620.1">
    <property type="nucleotide sequence ID" value="NZ_CAUHRZ010000115.1"/>
</dbReference>
<reference evidence="1 2" key="1">
    <citation type="submission" date="2020-04" db="EMBL/GenBank/DDBJ databases">
        <authorList>
            <person name="Hitch T.C.A."/>
            <person name="Wylensek D."/>
            <person name="Clavel T."/>
        </authorList>
    </citation>
    <scope>NUCLEOTIDE SEQUENCE [LARGE SCALE GENOMIC DNA]</scope>
    <source>
        <strain evidence="1 2">COR2-253-APC-1A</strain>
    </source>
</reference>
<name>A0A848AXI6_9BACT</name>
<evidence type="ECO:0000313" key="2">
    <source>
        <dbReference type="Proteomes" id="UP000576225"/>
    </source>
</evidence>
<proteinExistence type="predicted"/>
<comment type="caution">
    <text evidence="1">The sequence shown here is derived from an EMBL/GenBank/DDBJ whole genome shotgun (WGS) entry which is preliminary data.</text>
</comment>
<dbReference type="Proteomes" id="UP000576225">
    <property type="component" value="Unassembled WGS sequence"/>
</dbReference>
<accession>A0A848AXI6</accession>
<gene>
    <name evidence="1" type="ORF">HF882_03485</name>
</gene>
<evidence type="ECO:0000313" key="1">
    <source>
        <dbReference type="EMBL" id="NMD85642.1"/>
    </source>
</evidence>
<dbReference type="AlphaFoldDB" id="A0A848AXI6"/>
<protein>
    <submittedName>
        <fullName evidence="1">Uncharacterized protein</fullName>
    </submittedName>
</protein>
<sequence length="260" mass="28757">MKMRTFPKIPATAVLLLLAIAAVAEPINIRMSREDRFRLQPPQGAQLKLEKYMPNRIAVAEITGPQQQYQMQLTFLASLASEGVLNDADKLENALRVRAREFLPQCVEQLFRVYPANPAGRPAALLYLTDRKYAEKLPPAGEWRYLTCGMVRIGDNAVLTYLLKTNSIGTPEYARLLEFIDSFVKPAASAPAGAKISDSRAAVQALIRATPEAAAYLPFTATLNGSHWQLDGSRLDNTAPLNDTRHYQVETATGKVSELK</sequence>
<organism evidence="1 2">
    <name type="scientific">Victivallis vadensis</name>
    <dbReference type="NCBI Taxonomy" id="172901"/>
    <lineage>
        <taxon>Bacteria</taxon>
        <taxon>Pseudomonadati</taxon>
        <taxon>Lentisphaerota</taxon>
        <taxon>Lentisphaeria</taxon>
        <taxon>Victivallales</taxon>
        <taxon>Victivallaceae</taxon>
        <taxon>Victivallis</taxon>
    </lineage>
</organism>
<dbReference type="EMBL" id="JABAEW010000004">
    <property type="protein sequence ID" value="NMD85642.1"/>
    <property type="molecule type" value="Genomic_DNA"/>
</dbReference>